<reference evidence="2" key="1">
    <citation type="submission" date="2022-11" db="UniProtKB">
        <authorList>
            <consortium name="WormBaseParasite"/>
        </authorList>
    </citation>
    <scope>IDENTIFICATION</scope>
</reference>
<proteinExistence type="predicted"/>
<dbReference type="AlphaFoldDB" id="A0A915HP28"/>
<organism evidence="1 2">
    <name type="scientific">Romanomermis culicivorax</name>
    <name type="common">Nematode worm</name>
    <dbReference type="NCBI Taxonomy" id="13658"/>
    <lineage>
        <taxon>Eukaryota</taxon>
        <taxon>Metazoa</taxon>
        <taxon>Ecdysozoa</taxon>
        <taxon>Nematoda</taxon>
        <taxon>Enoplea</taxon>
        <taxon>Dorylaimia</taxon>
        <taxon>Mermithida</taxon>
        <taxon>Mermithoidea</taxon>
        <taxon>Mermithidae</taxon>
        <taxon>Romanomermis</taxon>
    </lineage>
</organism>
<accession>A0A915HP28</accession>
<protein>
    <submittedName>
        <fullName evidence="2">Uncharacterized protein</fullName>
    </submittedName>
</protein>
<dbReference type="Proteomes" id="UP000887565">
    <property type="component" value="Unplaced"/>
</dbReference>
<name>A0A915HP28_ROMCU</name>
<dbReference type="WBParaSite" id="nRc.2.0.1.t03703-RA">
    <property type="protein sequence ID" value="nRc.2.0.1.t03703-RA"/>
    <property type="gene ID" value="nRc.2.0.1.g03703"/>
</dbReference>
<evidence type="ECO:0000313" key="1">
    <source>
        <dbReference type="Proteomes" id="UP000887565"/>
    </source>
</evidence>
<sequence length="121" mass="13877">MNRGPKVNNHLNYTLTFIYCIKYSNNAVWYLHCLARSTNFLLYRQECVLPSLIAPFGYTLIENVKSIGVPRFRRQETTSNSKTGGTDTPYHIPPISHISEISNPLKTAMTHNIKKTKSKFN</sequence>
<evidence type="ECO:0000313" key="2">
    <source>
        <dbReference type="WBParaSite" id="nRc.2.0.1.t03703-RA"/>
    </source>
</evidence>
<keyword evidence="1" id="KW-1185">Reference proteome</keyword>